<dbReference type="EMBL" id="JAGKSQ010000001">
    <property type="protein sequence ID" value="MBP3949968.1"/>
    <property type="molecule type" value="Genomic_DNA"/>
</dbReference>
<evidence type="ECO:0000256" key="1">
    <source>
        <dbReference type="ARBA" id="ARBA00022448"/>
    </source>
</evidence>
<dbReference type="CDD" id="cd03230">
    <property type="entry name" value="ABC_DR_subfamily_A"/>
    <property type="match status" value="1"/>
</dbReference>
<dbReference type="SMART" id="SM00382">
    <property type="entry name" value="AAA"/>
    <property type="match status" value="1"/>
</dbReference>
<keyword evidence="6" id="KW-1185">Reference proteome</keyword>
<sequence>MSVVRCKEVSKSFGNMKALQDVTFTIEENIITGVIGRNGAGKTTLLKLIAGFTHSTSGEIQVFSENPFNSLLVSANTILVDDQMGIPTTLDLREVLQVAKSFYPNWDHELALRLFDYFSFNAGQRHNRLSKGKKSTFNMIIGLAARCPLTIFDEPTTGMDTAVRADFYRALLKDYLAHPRTILLSSHHMDEIEDILEDVLLIKEGTVCLHTSLSTLKSMAIGMTGPKHLVDQWTKDRDVYYSKTVGVDSTYVVVEDDFYESEKNEIKASGLELSAVRSSDLCVYLTSKTKGGIDDVFKEN</sequence>
<dbReference type="PANTHER" id="PTHR42939">
    <property type="entry name" value="ABC TRANSPORTER ATP-BINDING PROTEIN ALBC-RELATED"/>
    <property type="match status" value="1"/>
</dbReference>
<dbReference type="Proteomes" id="UP000678228">
    <property type="component" value="Unassembled WGS sequence"/>
</dbReference>
<dbReference type="GO" id="GO:0016887">
    <property type="term" value="F:ATP hydrolysis activity"/>
    <property type="evidence" value="ECO:0007669"/>
    <property type="project" value="InterPro"/>
</dbReference>
<comment type="caution">
    <text evidence="5">The sequence shown here is derived from an EMBL/GenBank/DDBJ whole genome shotgun (WGS) entry which is preliminary data.</text>
</comment>
<dbReference type="InterPro" id="IPR003593">
    <property type="entry name" value="AAA+_ATPase"/>
</dbReference>
<name>A0A940WTL6_9BACI</name>
<feature type="domain" description="ABC transporter" evidence="4">
    <location>
        <begin position="4"/>
        <end position="229"/>
    </location>
</feature>
<keyword evidence="1" id="KW-0813">Transport</keyword>
<organism evidence="5 6">
    <name type="scientific">Halalkalibacter suaedae</name>
    <dbReference type="NCBI Taxonomy" id="2822140"/>
    <lineage>
        <taxon>Bacteria</taxon>
        <taxon>Bacillati</taxon>
        <taxon>Bacillota</taxon>
        <taxon>Bacilli</taxon>
        <taxon>Bacillales</taxon>
        <taxon>Bacillaceae</taxon>
        <taxon>Halalkalibacter</taxon>
    </lineage>
</organism>
<dbReference type="InterPro" id="IPR027417">
    <property type="entry name" value="P-loop_NTPase"/>
</dbReference>
<accession>A0A940WTL6</accession>
<evidence type="ECO:0000313" key="6">
    <source>
        <dbReference type="Proteomes" id="UP000678228"/>
    </source>
</evidence>
<dbReference type="Gene3D" id="3.40.50.300">
    <property type="entry name" value="P-loop containing nucleotide triphosphate hydrolases"/>
    <property type="match status" value="1"/>
</dbReference>
<proteinExistence type="predicted"/>
<dbReference type="PROSITE" id="PS50893">
    <property type="entry name" value="ABC_TRANSPORTER_2"/>
    <property type="match status" value="1"/>
</dbReference>
<dbReference type="GO" id="GO:0005524">
    <property type="term" value="F:ATP binding"/>
    <property type="evidence" value="ECO:0007669"/>
    <property type="project" value="UniProtKB-KW"/>
</dbReference>
<keyword evidence="3 5" id="KW-0067">ATP-binding</keyword>
<evidence type="ECO:0000313" key="5">
    <source>
        <dbReference type="EMBL" id="MBP3949968.1"/>
    </source>
</evidence>
<protein>
    <submittedName>
        <fullName evidence="5">ABC transporter ATP-binding protein</fullName>
    </submittedName>
</protein>
<dbReference type="Pfam" id="PF00005">
    <property type="entry name" value="ABC_tran"/>
    <property type="match status" value="1"/>
</dbReference>
<dbReference type="SUPFAM" id="SSF52540">
    <property type="entry name" value="P-loop containing nucleoside triphosphate hydrolases"/>
    <property type="match status" value="1"/>
</dbReference>
<dbReference type="PANTHER" id="PTHR42939:SF1">
    <property type="entry name" value="ABC TRANSPORTER ATP-BINDING PROTEIN ALBC-RELATED"/>
    <property type="match status" value="1"/>
</dbReference>
<evidence type="ECO:0000256" key="3">
    <source>
        <dbReference type="ARBA" id="ARBA00022840"/>
    </source>
</evidence>
<gene>
    <name evidence="5" type="ORF">J7W16_02405</name>
</gene>
<evidence type="ECO:0000256" key="2">
    <source>
        <dbReference type="ARBA" id="ARBA00022741"/>
    </source>
</evidence>
<dbReference type="AlphaFoldDB" id="A0A940WTL6"/>
<reference evidence="5" key="1">
    <citation type="submission" date="2021-03" db="EMBL/GenBank/DDBJ databases">
        <title>Bacillus suaedae sp. nov., isolated from Suaeda aralocaspica.</title>
        <authorList>
            <person name="Lei R.F.R."/>
        </authorList>
    </citation>
    <scope>NUCLEOTIDE SEQUENCE</scope>
    <source>
        <strain evidence="5">YZJH907-2</strain>
    </source>
</reference>
<keyword evidence="2" id="KW-0547">Nucleotide-binding</keyword>
<dbReference type="InterPro" id="IPR051782">
    <property type="entry name" value="ABC_Transporter_VariousFunc"/>
</dbReference>
<evidence type="ECO:0000259" key="4">
    <source>
        <dbReference type="PROSITE" id="PS50893"/>
    </source>
</evidence>
<dbReference type="RefSeq" id="WP_210595465.1">
    <property type="nucleotide sequence ID" value="NZ_JAGKSQ010000001.1"/>
</dbReference>
<dbReference type="InterPro" id="IPR003439">
    <property type="entry name" value="ABC_transporter-like_ATP-bd"/>
</dbReference>